<evidence type="ECO:0000313" key="1">
    <source>
        <dbReference type="EMBL" id="WHY88578.1"/>
    </source>
</evidence>
<proteinExistence type="predicted"/>
<dbReference type="Proteomes" id="UP001178288">
    <property type="component" value="Chromosome"/>
</dbReference>
<dbReference type="RefSeq" id="WP_066086680.1">
    <property type="nucleotide sequence ID" value="NZ_CP126114.1"/>
</dbReference>
<dbReference type="AlphaFoldDB" id="A0AA95MYP1"/>
<dbReference type="EMBL" id="CP126114">
    <property type="protein sequence ID" value="WHY88578.1"/>
    <property type="molecule type" value="Genomic_DNA"/>
</dbReference>
<sequence length="186" mass="21159">MKHTILEPIKLPNILRGRNIHHNVIPTVCNLKNMLNKLISVQGVYTQLKQWEKRSYQAYQIDEIKLAILFASDEQRKNLIKQHILSGSPNEFGASCIDIYLVAYVAETYGPGKAVFVDYIMKSGISEKVNSAQAIWQVGKGDGVYLEILNNDGTIRDWDFFAKWINGNQRWDNGNSLKHLSISGDH</sequence>
<dbReference type="KEGG" id="nnv:QNH39_12360"/>
<accession>A0AA95MYP1</accession>
<keyword evidence="2" id="KW-1185">Reference proteome</keyword>
<protein>
    <submittedName>
        <fullName evidence="1">Uncharacterized protein</fullName>
    </submittedName>
</protein>
<reference evidence="1" key="1">
    <citation type="submission" date="2023-05" db="EMBL/GenBank/DDBJ databases">
        <title>Comparative genomics of Bacillaceae isolates and their secondary metabolite potential.</title>
        <authorList>
            <person name="Song L."/>
            <person name="Nielsen L.J."/>
            <person name="Mohite O."/>
            <person name="Xu X."/>
            <person name="Weber T."/>
            <person name="Kovacs A.T."/>
        </authorList>
    </citation>
    <scope>NUCLEOTIDE SEQUENCE</scope>
    <source>
        <strain evidence="1">XLM17</strain>
    </source>
</reference>
<gene>
    <name evidence="1" type="ORF">QNH39_12360</name>
</gene>
<evidence type="ECO:0000313" key="2">
    <source>
        <dbReference type="Proteomes" id="UP001178288"/>
    </source>
</evidence>
<organism evidence="1 2">
    <name type="scientific">Neobacillus novalis</name>
    <dbReference type="NCBI Taxonomy" id="220687"/>
    <lineage>
        <taxon>Bacteria</taxon>
        <taxon>Bacillati</taxon>
        <taxon>Bacillota</taxon>
        <taxon>Bacilli</taxon>
        <taxon>Bacillales</taxon>
        <taxon>Bacillaceae</taxon>
        <taxon>Neobacillus</taxon>
    </lineage>
</organism>
<name>A0AA95MYP1_9BACI</name>